<evidence type="ECO:0000256" key="12">
    <source>
        <dbReference type="ARBA" id="ARBA00023303"/>
    </source>
</evidence>
<feature type="transmembrane region" description="Helical" evidence="14">
    <location>
        <begin position="59"/>
        <end position="84"/>
    </location>
</feature>
<evidence type="ECO:0000256" key="7">
    <source>
        <dbReference type="ARBA" id="ARBA00023065"/>
    </source>
</evidence>
<dbReference type="EMBL" id="JAGRRH010000001">
    <property type="protein sequence ID" value="KAG7373694.1"/>
    <property type="molecule type" value="Genomic_DNA"/>
</dbReference>
<evidence type="ECO:0000256" key="5">
    <source>
        <dbReference type="ARBA" id="ARBA00022692"/>
    </source>
</evidence>
<keyword evidence="3" id="KW-0813">Transport</keyword>
<comment type="subcellular location">
    <subcellularLocation>
        <location evidence="1">Cell membrane</location>
        <topology evidence="1">Multi-pass membrane protein</topology>
    </subcellularLocation>
</comment>
<dbReference type="GO" id="GO:0034707">
    <property type="term" value="C:chloride channel complex"/>
    <property type="evidence" value="ECO:0007669"/>
    <property type="project" value="UniProtKB-KW"/>
</dbReference>
<evidence type="ECO:0000313" key="17">
    <source>
        <dbReference type="EMBL" id="KAG7373694.1"/>
    </source>
</evidence>
<keyword evidence="10" id="KW-0325">Glycoprotein</keyword>
<name>A0A9K3KU63_9STRA</name>
<evidence type="ECO:0000256" key="2">
    <source>
        <dbReference type="ARBA" id="ARBA00009849"/>
    </source>
</evidence>
<keyword evidence="5 14" id="KW-0812">Transmembrane</keyword>
<evidence type="ECO:0000256" key="10">
    <source>
        <dbReference type="ARBA" id="ARBA00023180"/>
    </source>
</evidence>
<dbReference type="PANTHER" id="PTHR12424">
    <property type="entry name" value="TWEETY-RELATED"/>
    <property type="match status" value="1"/>
</dbReference>
<proteinExistence type="inferred from homology"/>
<dbReference type="EMBL" id="JAGRRH010000019">
    <property type="protein sequence ID" value="KAG7350044.1"/>
    <property type="molecule type" value="Genomic_DNA"/>
</dbReference>
<sequence length="556" mass="62297">MSSEQDVTGSIILGADPSLYQVDYTPLPSVERFHDLPRFSRSDDFSLLFSSNPDEVRHYSLGLMFLAVLIICCFVTWAIAILILKCIGPKHVGVFSGYPYQKEGCKATAGRSTLAFSSFIMIILTIILVTNGLSELQYTSDTVRATNNDVIKIHDEFQVLATNLKDVSRRANPVRDQLMSILRQDICPLRPGTPTETTVKNMGNETLQGLEQLGDFLNEQLSTVDTALAKIQHSTTQVNLAIEKTQFNGPLVTAILFPFFVVPAFVLVAVLMGWWDVFSQGYYTFMTWCIMPLMAILTAVAFFGAGWVLVSLQGNSDFCYAPQDNIAQILARYEWQPGQLYHDAVVWYTQQCDTTANGNITTNPWTFLEVYQQQLQQTQSDLDSFLSLVLDQSPEQLSQECGIQYFPIMDLLNTFKVHATILLTTTTRSLHLVSCDAIVPLYNNAVYDGVCNASIVAGKYCFSCLLLMAFFGMLCVMFRGSYFPIDYFYFVDDEDDDGDGGKDGSLYSTSEDDEFDDTAHIPQQQQQQQELNDSMMGTADEVDAVERYGKKTITKQ</sequence>
<dbReference type="PANTHER" id="PTHR12424:SF19">
    <property type="entry name" value="INTEGRASE ZINC-BINDING DOMAIN-CONTAINING PROTEIN"/>
    <property type="match status" value="1"/>
</dbReference>
<dbReference type="Proteomes" id="UP000693970">
    <property type="component" value="Unassembled WGS sequence"/>
</dbReference>
<evidence type="ECO:0000256" key="4">
    <source>
        <dbReference type="ARBA" id="ARBA00022475"/>
    </source>
</evidence>
<accession>A0A9K3KU63</accession>
<evidence type="ECO:0000256" key="3">
    <source>
        <dbReference type="ARBA" id="ARBA00022448"/>
    </source>
</evidence>
<feature type="region of interest" description="Disordered" evidence="13">
    <location>
        <begin position="500"/>
        <end position="536"/>
    </location>
</feature>
<keyword evidence="18" id="KW-1185">Reference proteome</keyword>
<feature type="transmembrane region" description="Helical" evidence="14">
    <location>
        <begin position="282"/>
        <end position="310"/>
    </location>
</feature>
<dbReference type="GO" id="GO:0005254">
    <property type="term" value="F:chloride channel activity"/>
    <property type="evidence" value="ECO:0007669"/>
    <property type="project" value="UniProtKB-KW"/>
</dbReference>
<dbReference type="InterPro" id="IPR006990">
    <property type="entry name" value="Tweety"/>
</dbReference>
<keyword evidence="11" id="KW-0868">Chloride</keyword>
<evidence type="ECO:0000256" key="8">
    <source>
        <dbReference type="ARBA" id="ARBA00023136"/>
    </source>
</evidence>
<evidence type="ECO:0000313" key="16">
    <source>
        <dbReference type="EMBL" id="KAG7350044.1"/>
    </source>
</evidence>
<dbReference type="EMBL" id="JAGRRH010000047">
    <property type="protein sequence ID" value="KAG7338841.1"/>
    <property type="molecule type" value="Genomic_DNA"/>
</dbReference>
<evidence type="ECO:0000256" key="14">
    <source>
        <dbReference type="SAM" id="Phobius"/>
    </source>
</evidence>
<dbReference type="AlphaFoldDB" id="A0A9K3KU63"/>
<keyword evidence="9" id="KW-0869">Chloride channel</keyword>
<evidence type="ECO:0000256" key="6">
    <source>
        <dbReference type="ARBA" id="ARBA00022989"/>
    </source>
</evidence>
<evidence type="ECO:0000313" key="15">
    <source>
        <dbReference type="EMBL" id="KAG7338841.1"/>
    </source>
</evidence>
<evidence type="ECO:0000256" key="9">
    <source>
        <dbReference type="ARBA" id="ARBA00023173"/>
    </source>
</evidence>
<reference evidence="16" key="2">
    <citation type="submission" date="2021-04" db="EMBL/GenBank/DDBJ databases">
        <authorList>
            <person name="Podell S."/>
        </authorList>
    </citation>
    <scope>NUCLEOTIDE SEQUENCE</scope>
    <source>
        <strain evidence="16">Hildebrandi</strain>
    </source>
</reference>
<comment type="similarity">
    <text evidence="2">Belongs to the tweety family.</text>
</comment>
<protein>
    <submittedName>
        <fullName evidence="16">Uncharacterized protein</fullName>
    </submittedName>
</protein>
<feature type="transmembrane region" description="Helical" evidence="14">
    <location>
        <begin position="255"/>
        <end position="275"/>
    </location>
</feature>
<evidence type="ECO:0000313" key="18">
    <source>
        <dbReference type="Proteomes" id="UP000693970"/>
    </source>
</evidence>
<evidence type="ECO:0000256" key="1">
    <source>
        <dbReference type="ARBA" id="ARBA00004651"/>
    </source>
</evidence>
<evidence type="ECO:0000256" key="13">
    <source>
        <dbReference type="SAM" id="MobiDB-lite"/>
    </source>
</evidence>
<dbReference type="GO" id="GO:0005886">
    <property type="term" value="C:plasma membrane"/>
    <property type="evidence" value="ECO:0007669"/>
    <property type="project" value="UniProtKB-SubCell"/>
</dbReference>
<comment type="caution">
    <text evidence="16">The sequence shown here is derived from an EMBL/GenBank/DDBJ whole genome shotgun (WGS) entry which is preliminary data.</text>
</comment>
<keyword evidence="4" id="KW-1003">Cell membrane</keyword>
<keyword evidence="7" id="KW-0406">Ion transport</keyword>
<dbReference type="OrthoDB" id="47559at2759"/>
<gene>
    <name evidence="16" type="ORF">IV203_012641</name>
    <name evidence="15" type="ORF">IV203_012761</name>
    <name evidence="17" type="ORF">IV203_012789</name>
</gene>
<evidence type="ECO:0000256" key="11">
    <source>
        <dbReference type="ARBA" id="ARBA00023214"/>
    </source>
</evidence>
<keyword evidence="12" id="KW-0407">Ion channel</keyword>
<feature type="transmembrane region" description="Helical" evidence="14">
    <location>
        <begin position="457"/>
        <end position="478"/>
    </location>
</feature>
<keyword evidence="6 14" id="KW-1133">Transmembrane helix</keyword>
<reference evidence="16" key="1">
    <citation type="journal article" date="2021" name="Sci. Rep.">
        <title>Diploid genomic architecture of Nitzschia inconspicua, an elite biomass production diatom.</title>
        <authorList>
            <person name="Oliver A."/>
            <person name="Podell S."/>
            <person name="Pinowska A."/>
            <person name="Traller J.C."/>
            <person name="Smith S.R."/>
            <person name="McClure R."/>
            <person name="Beliaev A."/>
            <person name="Bohutskyi P."/>
            <person name="Hill E.A."/>
            <person name="Rabines A."/>
            <person name="Zheng H."/>
            <person name="Allen L.Z."/>
            <person name="Kuo A."/>
            <person name="Grigoriev I.V."/>
            <person name="Allen A.E."/>
            <person name="Hazlebeck D."/>
            <person name="Allen E.E."/>
        </authorList>
    </citation>
    <scope>NUCLEOTIDE SEQUENCE</scope>
    <source>
        <strain evidence="16">Hildebrandi</strain>
    </source>
</reference>
<feature type="transmembrane region" description="Helical" evidence="14">
    <location>
        <begin position="114"/>
        <end position="133"/>
    </location>
</feature>
<organism evidence="16 18">
    <name type="scientific">Nitzschia inconspicua</name>
    <dbReference type="NCBI Taxonomy" id="303405"/>
    <lineage>
        <taxon>Eukaryota</taxon>
        <taxon>Sar</taxon>
        <taxon>Stramenopiles</taxon>
        <taxon>Ochrophyta</taxon>
        <taxon>Bacillariophyta</taxon>
        <taxon>Bacillariophyceae</taxon>
        <taxon>Bacillariophycidae</taxon>
        <taxon>Bacillariales</taxon>
        <taxon>Bacillariaceae</taxon>
        <taxon>Nitzschia</taxon>
    </lineage>
</organism>
<keyword evidence="8 14" id="KW-0472">Membrane</keyword>